<proteinExistence type="predicted"/>
<dbReference type="EMBL" id="JAMTCK010000007">
    <property type="protein sequence ID" value="MCP2166319.1"/>
    <property type="molecule type" value="Genomic_DNA"/>
</dbReference>
<name>A0AAE3GFE1_9PSEU</name>
<comment type="catalytic activity">
    <reaction evidence="4">
        <text>L-aspartate + L-glutamine + ATP + H2O = L-asparagine + L-glutamate + AMP + diphosphate + H(+)</text>
        <dbReference type="Rhea" id="RHEA:12228"/>
        <dbReference type="ChEBI" id="CHEBI:15377"/>
        <dbReference type="ChEBI" id="CHEBI:15378"/>
        <dbReference type="ChEBI" id="CHEBI:29985"/>
        <dbReference type="ChEBI" id="CHEBI:29991"/>
        <dbReference type="ChEBI" id="CHEBI:30616"/>
        <dbReference type="ChEBI" id="CHEBI:33019"/>
        <dbReference type="ChEBI" id="CHEBI:58048"/>
        <dbReference type="ChEBI" id="CHEBI:58359"/>
        <dbReference type="ChEBI" id="CHEBI:456215"/>
        <dbReference type="EC" id="6.3.5.4"/>
    </reaction>
</comment>
<dbReference type="InterPro" id="IPR051786">
    <property type="entry name" value="ASN_synthetase/amidase"/>
</dbReference>
<evidence type="ECO:0000256" key="3">
    <source>
        <dbReference type="ARBA" id="ARBA00022888"/>
    </source>
</evidence>
<dbReference type="GO" id="GO:0004066">
    <property type="term" value="F:asparagine synthase (glutamine-hydrolyzing) activity"/>
    <property type="evidence" value="ECO:0007669"/>
    <property type="project" value="UniProtKB-EC"/>
</dbReference>
<dbReference type="PANTHER" id="PTHR43284:SF1">
    <property type="entry name" value="ASPARAGINE SYNTHETASE"/>
    <property type="match status" value="1"/>
</dbReference>
<dbReference type="AlphaFoldDB" id="A0AAE3GFE1"/>
<comment type="pathway">
    <text evidence="1">Amino-acid biosynthesis; L-asparagine biosynthesis; L-asparagine from L-aspartate (L-Gln route): step 1/1.</text>
</comment>
<protein>
    <recommendedName>
        <fullName evidence="2">asparagine synthase (glutamine-hydrolyzing)</fullName>
        <ecNumber evidence="2">6.3.5.4</ecNumber>
    </recommendedName>
</protein>
<organism evidence="6 7">
    <name type="scientific">Goodfellowiella coeruleoviolacea</name>
    <dbReference type="NCBI Taxonomy" id="334858"/>
    <lineage>
        <taxon>Bacteria</taxon>
        <taxon>Bacillati</taxon>
        <taxon>Actinomycetota</taxon>
        <taxon>Actinomycetes</taxon>
        <taxon>Pseudonocardiales</taxon>
        <taxon>Pseudonocardiaceae</taxon>
        <taxon>Goodfellowiella</taxon>
    </lineage>
</organism>
<dbReference type="RefSeq" id="WP_253772100.1">
    <property type="nucleotide sequence ID" value="NZ_JAMTCK010000007.1"/>
</dbReference>
<dbReference type="Gene3D" id="3.40.50.620">
    <property type="entry name" value="HUPs"/>
    <property type="match status" value="2"/>
</dbReference>
<keyword evidence="3" id="KW-0061">Asparagine biosynthesis</keyword>
<dbReference type="GO" id="GO:0006529">
    <property type="term" value="P:asparagine biosynthetic process"/>
    <property type="evidence" value="ECO:0007669"/>
    <property type="project" value="UniProtKB-KW"/>
</dbReference>
<dbReference type="SUPFAM" id="SSF52402">
    <property type="entry name" value="Adenine nucleotide alpha hydrolases-like"/>
    <property type="match status" value="1"/>
</dbReference>
<evidence type="ECO:0000256" key="1">
    <source>
        <dbReference type="ARBA" id="ARBA00005187"/>
    </source>
</evidence>
<sequence>MTRSGFVVLPDTAATAAVRVMLPWPAPQVFSHASGRPWLVGDRPLDSVAVVTAGPVRMAVIGVCPVTAQQFRQLVARVRTLADVDALAAALPGTAHVVASIDGQTRVQGSVTGLRRVFHTRIHGVPVAADRAEVLAAMTGAAVDEQALATRMACGHILPAPLAEQPLWRGITALPPDCCLIVGHDQAHTRRWWRPPAPVRGLAEGARAVRAALTDAMRHRGPAAGRLSADLSGGMDSTSLCFLAAQHTPTLLTYCHAAAGAGDDDAVFAARARRALPRAEHLVVAPDELPPLFADPTRVVDTEEPCPYFRAVARHRHLAGLLTERGARRHLAGHGGDELFTNALHGYLHRLLWRRPVTAVRHVRGYRALRRWPWQATLVGLARAGSVASWWRAQADHLTHPRDARRLPLLGWGLMALHAQPWITPAAADLARQALHATAEHAQPLADDPGQHQLLLLLRTNASHYRLVARVFSDAGVQLDMPYFDDRVADAVLAVRPEERASPWRYKPLLAEAMRGIVPETLLGRTTKGEFSQDSRTGFHANRGAILALFADSVLAGRGLLDRDALRACLATPQPDTVMRQNLEVLINCETWLRAALRSTTPPPGRTDAAAPAP</sequence>
<dbReference type="EC" id="6.3.5.4" evidence="2"/>
<keyword evidence="7" id="KW-1185">Reference proteome</keyword>
<evidence type="ECO:0000313" key="7">
    <source>
        <dbReference type="Proteomes" id="UP001206128"/>
    </source>
</evidence>
<dbReference type="PANTHER" id="PTHR43284">
    <property type="entry name" value="ASPARAGINE SYNTHETASE (GLUTAMINE-HYDROLYZING)"/>
    <property type="match status" value="1"/>
</dbReference>
<accession>A0AAE3GFE1</accession>
<feature type="domain" description="Asparagine synthetase" evidence="5">
    <location>
        <begin position="209"/>
        <end position="594"/>
    </location>
</feature>
<dbReference type="Pfam" id="PF00733">
    <property type="entry name" value="Asn_synthase"/>
    <property type="match status" value="1"/>
</dbReference>
<dbReference type="InterPro" id="IPR001962">
    <property type="entry name" value="Asn_synthase"/>
</dbReference>
<evidence type="ECO:0000256" key="4">
    <source>
        <dbReference type="ARBA" id="ARBA00048741"/>
    </source>
</evidence>
<reference evidence="6" key="1">
    <citation type="submission" date="2022-06" db="EMBL/GenBank/DDBJ databases">
        <title>Genomic Encyclopedia of Archaeal and Bacterial Type Strains, Phase II (KMG-II): from individual species to whole genera.</title>
        <authorList>
            <person name="Goeker M."/>
        </authorList>
    </citation>
    <scope>NUCLEOTIDE SEQUENCE</scope>
    <source>
        <strain evidence="6">DSM 43935</strain>
    </source>
</reference>
<gene>
    <name evidence="6" type="ORF">LX83_003187</name>
</gene>
<keyword evidence="3" id="KW-0028">Amino-acid biosynthesis</keyword>
<dbReference type="InterPro" id="IPR014729">
    <property type="entry name" value="Rossmann-like_a/b/a_fold"/>
</dbReference>
<dbReference type="Proteomes" id="UP001206128">
    <property type="component" value="Unassembled WGS sequence"/>
</dbReference>
<evidence type="ECO:0000256" key="2">
    <source>
        <dbReference type="ARBA" id="ARBA00012737"/>
    </source>
</evidence>
<evidence type="ECO:0000259" key="5">
    <source>
        <dbReference type="Pfam" id="PF00733"/>
    </source>
</evidence>
<comment type="caution">
    <text evidence="6">The sequence shown here is derived from an EMBL/GenBank/DDBJ whole genome shotgun (WGS) entry which is preliminary data.</text>
</comment>
<evidence type="ECO:0000313" key="6">
    <source>
        <dbReference type="EMBL" id="MCP2166319.1"/>
    </source>
</evidence>